<dbReference type="OrthoDB" id="337660at2759"/>
<accession>A0A8H6G2J3</accession>
<organism evidence="3 4">
    <name type="scientific">Letharia columbiana</name>
    <dbReference type="NCBI Taxonomy" id="112416"/>
    <lineage>
        <taxon>Eukaryota</taxon>
        <taxon>Fungi</taxon>
        <taxon>Dikarya</taxon>
        <taxon>Ascomycota</taxon>
        <taxon>Pezizomycotina</taxon>
        <taxon>Lecanoromycetes</taxon>
        <taxon>OSLEUM clade</taxon>
        <taxon>Lecanoromycetidae</taxon>
        <taxon>Lecanorales</taxon>
        <taxon>Lecanorineae</taxon>
        <taxon>Parmeliaceae</taxon>
        <taxon>Letharia</taxon>
    </lineage>
</organism>
<dbReference type="Gene3D" id="3.90.640.10">
    <property type="entry name" value="Actin, Chain A, domain 4"/>
    <property type="match status" value="1"/>
</dbReference>
<evidence type="ECO:0008006" key="5">
    <source>
        <dbReference type="Google" id="ProtNLM"/>
    </source>
</evidence>
<dbReference type="Proteomes" id="UP000578531">
    <property type="component" value="Unassembled WGS sequence"/>
</dbReference>
<dbReference type="AlphaFoldDB" id="A0A8H6G2J3"/>
<feature type="compositionally biased region" description="Polar residues" evidence="2">
    <location>
        <begin position="66"/>
        <end position="83"/>
    </location>
</feature>
<sequence length="615" mass="67992">MLYTPSATYTSPSPPILCVACQSGIISHEPNERIVATMATAAGYFDRKPPSATRPRLSHLQPDPSSPHTPQRTVSSAFNSPSLSYRTPEEETIIFEFGNRHFGAGFPGESAPRCRLGFGPEQSRRVGDYRRWMPGFGERKRKRRRVDNWDNDHELWRMDVRGLDMGLVGDKIERAVREAVTKHLLIDMKGKRLVVILPSLMPHPLLNTVLGTLFATFQSPRITLLSPPILNTVMAGLRSGLVVDIGWRETVVTGIYEYREVHERRTTRAMRMVTLEMAMLLEREQGKNAKKPADALKEEADDGMVTVDLEQAEEVTTRMAWCRSRSGPVPASSTSQDLPGQFGNISIAEDEPKDSTSSSDLKGNTPISIPLPSSPRLNIQLPFSAFALPVETALLGNSLQRHQLDDHEQPLHKLIYQTLLSLPPDVRAVCMSRIIFTGGGSNILGLKARLLDEVAAIVETRSWDPVEGKAAEERRRRLREVSGNRQATKVKEVETNSTNSSMDRKALEGNISSPASLAPQLQDSIEEKIQREKDKGRKPTVSGVIRGVETLGAWAGASLLVNLRIKGVVEIERDAFLQHGLAGARKDAEASAAPQKAVPRPNIGWQTGWTLGPWA</sequence>
<protein>
    <recommendedName>
        <fullName evidence="5">Actin-like ATPase domain-containing protein</fullName>
    </recommendedName>
</protein>
<comment type="caution">
    <text evidence="3">The sequence shown here is derived from an EMBL/GenBank/DDBJ whole genome shotgun (WGS) entry which is preliminary data.</text>
</comment>
<dbReference type="GeneID" id="59284156"/>
<feature type="region of interest" description="Disordered" evidence="2">
    <location>
        <begin position="466"/>
        <end position="505"/>
    </location>
</feature>
<dbReference type="InterPro" id="IPR004000">
    <property type="entry name" value="Actin"/>
</dbReference>
<evidence type="ECO:0000256" key="2">
    <source>
        <dbReference type="SAM" id="MobiDB-lite"/>
    </source>
</evidence>
<feature type="compositionally biased region" description="Basic and acidic residues" evidence="2">
    <location>
        <begin position="466"/>
        <end position="482"/>
    </location>
</feature>
<dbReference type="SUPFAM" id="SSF53067">
    <property type="entry name" value="Actin-like ATPase domain"/>
    <property type="match status" value="2"/>
</dbReference>
<evidence type="ECO:0000313" key="3">
    <source>
        <dbReference type="EMBL" id="KAF6239222.1"/>
    </source>
</evidence>
<dbReference type="RefSeq" id="XP_037168509.1">
    <property type="nucleotide sequence ID" value="XM_037304416.1"/>
</dbReference>
<evidence type="ECO:0000256" key="1">
    <source>
        <dbReference type="RuleBase" id="RU000487"/>
    </source>
</evidence>
<dbReference type="InterPro" id="IPR043129">
    <property type="entry name" value="ATPase_NBD"/>
</dbReference>
<evidence type="ECO:0000313" key="4">
    <source>
        <dbReference type="Proteomes" id="UP000578531"/>
    </source>
</evidence>
<feature type="region of interest" description="Disordered" evidence="2">
    <location>
        <begin position="45"/>
        <end position="83"/>
    </location>
</feature>
<keyword evidence="4" id="KW-1185">Reference proteome</keyword>
<dbReference type="Pfam" id="PF00022">
    <property type="entry name" value="Actin"/>
    <property type="match status" value="1"/>
</dbReference>
<gene>
    <name evidence="3" type="ORF">HO173_002483</name>
</gene>
<dbReference type="EMBL" id="JACCJC010000006">
    <property type="protein sequence ID" value="KAF6239222.1"/>
    <property type="molecule type" value="Genomic_DNA"/>
</dbReference>
<dbReference type="Gene3D" id="3.30.420.40">
    <property type="match status" value="3"/>
</dbReference>
<feature type="region of interest" description="Disordered" evidence="2">
    <location>
        <begin position="323"/>
        <end position="369"/>
    </location>
</feature>
<proteinExistence type="inferred from homology"/>
<dbReference type="PANTHER" id="PTHR11937">
    <property type="entry name" value="ACTIN"/>
    <property type="match status" value="1"/>
</dbReference>
<reference evidence="3 4" key="1">
    <citation type="journal article" date="2020" name="Genomics">
        <title>Complete, high-quality genomes from long-read metagenomic sequencing of two wolf lichen thalli reveals enigmatic genome architecture.</title>
        <authorList>
            <person name="McKenzie S.K."/>
            <person name="Walston R.F."/>
            <person name="Allen J.L."/>
        </authorList>
    </citation>
    <scope>NUCLEOTIDE SEQUENCE [LARGE SCALE GENOMIC DNA]</scope>
    <source>
        <strain evidence="3">WasteWater2</strain>
    </source>
</reference>
<dbReference type="SMART" id="SM00268">
    <property type="entry name" value="ACTIN"/>
    <property type="match status" value="1"/>
</dbReference>
<name>A0A8H6G2J3_9LECA</name>
<comment type="similarity">
    <text evidence="1">Belongs to the actin family.</text>
</comment>